<keyword evidence="1 2" id="KW-0597">Phosphoprotein</keyword>
<dbReference type="SUPFAM" id="SSF52172">
    <property type="entry name" value="CheY-like"/>
    <property type="match status" value="1"/>
</dbReference>
<dbReference type="Proteomes" id="UP001354971">
    <property type="component" value="Unassembled WGS sequence"/>
</dbReference>
<keyword evidence="5" id="KW-1185">Reference proteome</keyword>
<dbReference type="RefSeq" id="WP_330199471.1">
    <property type="nucleotide sequence ID" value="NZ_JAZDRP010000006.1"/>
</dbReference>
<dbReference type="InterPro" id="IPR050595">
    <property type="entry name" value="Bact_response_regulator"/>
</dbReference>
<accession>A0ABU7LSD8</accession>
<evidence type="ECO:0000313" key="5">
    <source>
        <dbReference type="Proteomes" id="UP001354971"/>
    </source>
</evidence>
<protein>
    <submittedName>
        <fullName evidence="4">Response regulator</fullName>
    </submittedName>
</protein>
<dbReference type="Gene3D" id="3.40.50.2300">
    <property type="match status" value="1"/>
</dbReference>
<evidence type="ECO:0000256" key="2">
    <source>
        <dbReference type="PROSITE-ProRule" id="PRU00169"/>
    </source>
</evidence>
<evidence type="ECO:0000313" key="4">
    <source>
        <dbReference type="EMBL" id="MEE2526807.1"/>
    </source>
</evidence>
<organism evidence="4 5">
    <name type="scientific">Hyphobacterium lacteum</name>
    <dbReference type="NCBI Taxonomy" id="3116575"/>
    <lineage>
        <taxon>Bacteria</taxon>
        <taxon>Pseudomonadati</taxon>
        <taxon>Pseudomonadota</taxon>
        <taxon>Alphaproteobacteria</taxon>
        <taxon>Maricaulales</taxon>
        <taxon>Maricaulaceae</taxon>
        <taxon>Hyphobacterium</taxon>
    </lineage>
</organism>
<proteinExistence type="predicted"/>
<dbReference type="PROSITE" id="PS50110">
    <property type="entry name" value="RESPONSE_REGULATORY"/>
    <property type="match status" value="1"/>
</dbReference>
<dbReference type="PANTHER" id="PTHR44591">
    <property type="entry name" value="STRESS RESPONSE REGULATOR PROTEIN 1"/>
    <property type="match status" value="1"/>
</dbReference>
<evidence type="ECO:0000259" key="3">
    <source>
        <dbReference type="PROSITE" id="PS50110"/>
    </source>
</evidence>
<sequence length="128" mass="13844">MSLSLAYIDDEPDLRELVAMTFDLDGRISLACFASGKEAVEAFENGGLTVDAILLDVMMPGMDGVETAARLAELDATRNVPVIFFTAHVREEEHERLRKAGAAGILAKPFDVMTLADQVMAILDQGSE</sequence>
<evidence type="ECO:0000256" key="1">
    <source>
        <dbReference type="ARBA" id="ARBA00022553"/>
    </source>
</evidence>
<dbReference type="EMBL" id="JAZDRP010000006">
    <property type="protein sequence ID" value="MEE2526807.1"/>
    <property type="molecule type" value="Genomic_DNA"/>
</dbReference>
<gene>
    <name evidence="4" type="ORF">V0U79_10530</name>
</gene>
<dbReference type="InterPro" id="IPR001789">
    <property type="entry name" value="Sig_transdc_resp-reg_receiver"/>
</dbReference>
<dbReference type="Pfam" id="PF00072">
    <property type="entry name" value="Response_reg"/>
    <property type="match status" value="1"/>
</dbReference>
<dbReference type="PANTHER" id="PTHR44591:SF3">
    <property type="entry name" value="RESPONSE REGULATORY DOMAIN-CONTAINING PROTEIN"/>
    <property type="match status" value="1"/>
</dbReference>
<comment type="caution">
    <text evidence="4">The sequence shown here is derived from an EMBL/GenBank/DDBJ whole genome shotgun (WGS) entry which is preliminary data.</text>
</comment>
<name>A0ABU7LSD8_9PROT</name>
<feature type="domain" description="Response regulatory" evidence="3">
    <location>
        <begin position="4"/>
        <end position="123"/>
    </location>
</feature>
<reference evidence="4 5" key="1">
    <citation type="submission" date="2024-01" db="EMBL/GenBank/DDBJ databases">
        <title>Hyphobacterium bacterium isolated from marine sediment.</title>
        <authorList>
            <person name="Zhao S."/>
        </authorList>
    </citation>
    <scope>NUCLEOTIDE SEQUENCE [LARGE SCALE GENOMIC DNA]</scope>
    <source>
        <strain evidence="5">HN65</strain>
    </source>
</reference>
<feature type="modified residue" description="4-aspartylphosphate" evidence="2">
    <location>
        <position position="56"/>
    </location>
</feature>
<dbReference type="SMART" id="SM00448">
    <property type="entry name" value="REC"/>
    <property type="match status" value="1"/>
</dbReference>
<dbReference type="InterPro" id="IPR011006">
    <property type="entry name" value="CheY-like_superfamily"/>
</dbReference>